<evidence type="ECO:0000256" key="12">
    <source>
        <dbReference type="PROSITE-ProRule" id="PRU00182"/>
    </source>
</evidence>
<dbReference type="PROSITE" id="PS50889">
    <property type="entry name" value="S4"/>
    <property type="match status" value="1"/>
</dbReference>
<dbReference type="EMBL" id="GU474841">
    <property type="protein sequence ID" value="ADI16581.1"/>
    <property type="molecule type" value="Genomic_DNA"/>
</dbReference>
<feature type="short sequence motif" description="'HIGH' region" evidence="11">
    <location>
        <begin position="42"/>
        <end position="51"/>
    </location>
</feature>
<dbReference type="CDD" id="cd00805">
    <property type="entry name" value="TyrRS_core"/>
    <property type="match status" value="1"/>
</dbReference>
<dbReference type="GO" id="GO:0005524">
    <property type="term" value="F:ATP binding"/>
    <property type="evidence" value="ECO:0007669"/>
    <property type="project" value="UniProtKB-UniRule"/>
</dbReference>
<feature type="binding site" evidence="11">
    <location>
        <position position="180"/>
    </location>
    <ligand>
        <name>L-tyrosine</name>
        <dbReference type="ChEBI" id="CHEBI:58315"/>
    </ligand>
</feature>
<feature type="binding site" evidence="11">
    <location>
        <position position="239"/>
    </location>
    <ligand>
        <name>ATP</name>
        <dbReference type="ChEBI" id="CHEBI:30616"/>
    </ligand>
</feature>
<dbReference type="NCBIfam" id="TIGR00234">
    <property type="entry name" value="tyrS"/>
    <property type="match status" value="1"/>
</dbReference>
<sequence length="426" mass="47465">MSTQAFMDELRWRGLLTQVSDEQGLIDYLDSGCQSLYCGFDPTADSLHVGSLVPLLALRRFQLQGHRPLLLLGGATGMIGDPSGRDNERSLNELETVSNWTQALREQVSGFLEFDSKDGTAAKIVNNLDWTRDLPVVEFLRDIGKHFSVNSMIQRDSVKSRLARTNEGISYTEFSYMLLQAMDFLRLAQNESCFLQIGGSDQWGNIISGIDLIRRYTGRSAFAFTMPLVTKADGTKFGKSAAGAVWIDPRKTSQYVFYQFWLNTADEDVVKFLKLFTFLSQSEIQSLEVEVLDRPELREAQKKLAQEVTTIVHGKQAVVAAERISAALFAGDIGQLLESDLRELQQDGMPCTSCAVGTGLLAVIVEAGLTKSTGEARKLIQANGIKLNGDSIDDVGRGLTFEDALFKRFYLLRKGKKNYHLITRSW</sequence>
<dbReference type="Pfam" id="PF00579">
    <property type="entry name" value="tRNA-synt_1b"/>
    <property type="match status" value="1"/>
</dbReference>
<name>E0XQ90_9GAMM</name>
<feature type="binding site" evidence="11">
    <location>
        <position position="37"/>
    </location>
    <ligand>
        <name>L-tyrosine</name>
        <dbReference type="ChEBI" id="CHEBI:58315"/>
    </ligand>
</feature>
<evidence type="ECO:0000256" key="2">
    <source>
        <dbReference type="ARBA" id="ARBA00022490"/>
    </source>
</evidence>
<comment type="subunit">
    <text evidence="11">Homodimer.</text>
</comment>
<dbReference type="SUPFAM" id="SSF55174">
    <property type="entry name" value="Alpha-L RNA-binding motif"/>
    <property type="match status" value="1"/>
</dbReference>
<dbReference type="Gene3D" id="3.40.50.620">
    <property type="entry name" value="HUPs"/>
    <property type="match status" value="1"/>
</dbReference>
<dbReference type="InterPro" id="IPR002307">
    <property type="entry name" value="Tyr-tRNA-ligase"/>
</dbReference>
<dbReference type="InterPro" id="IPR014729">
    <property type="entry name" value="Rossmann-like_a/b/a_fold"/>
</dbReference>
<dbReference type="Gene3D" id="3.10.290.10">
    <property type="entry name" value="RNA-binding S4 domain"/>
    <property type="match status" value="1"/>
</dbReference>
<evidence type="ECO:0000256" key="11">
    <source>
        <dbReference type="HAMAP-Rule" id="MF_02006"/>
    </source>
</evidence>
<comment type="similarity">
    <text evidence="10 11">Belongs to the class-I aminoacyl-tRNA synthetase family. TyrS type 1 subfamily.</text>
</comment>
<feature type="binding site" evidence="11">
    <location>
        <position position="176"/>
    </location>
    <ligand>
        <name>L-tyrosine</name>
        <dbReference type="ChEBI" id="CHEBI:58315"/>
    </ligand>
</feature>
<evidence type="ECO:0000256" key="4">
    <source>
        <dbReference type="ARBA" id="ARBA00022741"/>
    </source>
</evidence>
<dbReference type="SUPFAM" id="SSF52374">
    <property type="entry name" value="Nucleotidylyl transferase"/>
    <property type="match status" value="1"/>
</dbReference>
<dbReference type="InterPro" id="IPR002305">
    <property type="entry name" value="aa-tRNA-synth_Ic"/>
</dbReference>
<protein>
    <recommendedName>
        <fullName evidence="11">Tyrosine--tRNA ligase</fullName>
        <ecNumber evidence="11">6.1.1.1</ecNumber>
    </recommendedName>
    <alternativeName>
        <fullName evidence="11">Tyrosyl-tRNA synthetase</fullName>
        <shortName evidence="11">TyrRS</shortName>
    </alternativeName>
</protein>
<feature type="short sequence motif" description="'KMSKS' region" evidence="11">
    <location>
        <begin position="236"/>
        <end position="240"/>
    </location>
</feature>
<dbReference type="GO" id="GO:0003723">
    <property type="term" value="F:RNA binding"/>
    <property type="evidence" value="ECO:0007669"/>
    <property type="project" value="UniProtKB-KW"/>
</dbReference>
<proteinExistence type="inferred from homology"/>
<dbReference type="EC" id="6.1.1.1" evidence="11"/>
<dbReference type="InterPro" id="IPR024088">
    <property type="entry name" value="Tyr-tRNA-ligase_bac-type"/>
</dbReference>
<evidence type="ECO:0000259" key="13">
    <source>
        <dbReference type="Pfam" id="PF22421"/>
    </source>
</evidence>
<organism evidence="14">
    <name type="scientific">uncultured gamma proteobacterium HF0010_01E20</name>
    <dbReference type="NCBI Taxonomy" id="710977"/>
    <lineage>
        <taxon>Bacteria</taxon>
        <taxon>Pseudomonadati</taxon>
        <taxon>Pseudomonadota</taxon>
        <taxon>Gammaproteobacteria</taxon>
        <taxon>environmental samples</taxon>
    </lineage>
</organism>
<keyword evidence="8 11" id="KW-0030">Aminoacyl-tRNA synthetase</keyword>
<evidence type="ECO:0000256" key="9">
    <source>
        <dbReference type="ARBA" id="ARBA00048248"/>
    </source>
</evidence>
<keyword evidence="5 11" id="KW-0067">ATP-binding</keyword>
<keyword evidence="6 12" id="KW-0694">RNA-binding</keyword>
<dbReference type="FunFam" id="1.10.240.10:FF:000001">
    <property type="entry name" value="Tyrosine--tRNA ligase"/>
    <property type="match status" value="1"/>
</dbReference>
<evidence type="ECO:0000256" key="8">
    <source>
        <dbReference type="ARBA" id="ARBA00023146"/>
    </source>
</evidence>
<dbReference type="HAMAP" id="MF_02006">
    <property type="entry name" value="Tyr_tRNA_synth_type1"/>
    <property type="match status" value="1"/>
</dbReference>
<evidence type="ECO:0000256" key="10">
    <source>
        <dbReference type="ARBA" id="ARBA00060965"/>
    </source>
</evidence>
<dbReference type="InterPro" id="IPR024107">
    <property type="entry name" value="Tyr-tRNA-ligase_bac_1"/>
</dbReference>
<dbReference type="CDD" id="cd00165">
    <property type="entry name" value="S4"/>
    <property type="match status" value="1"/>
</dbReference>
<comment type="subcellular location">
    <subcellularLocation>
        <location evidence="1 11">Cytoplasm</location>
    </subcellularLocation>
</comment>
<evidence type="ECO:0000256" key="6">
    <source>
        <dbReference type="ARBA" id="ARBA00022884"/>
    </source>
</evidence>
<dbReference type="PANTHER" id="PTHR11766">
    <property type="entry name" value="TYROSYL-TRNA SYNTHETASE"/>
    <property type="match status" value="1"/>
</dbReference>
<feature type="domain" description="Tyrosine--tRNA ligase SYY-like C-terminal" evidence="13">
    <location>
        <begin position="345"/>
        <end position="422"/>
    </location>
</feature>
<comment type="function">
    <text evidence="11">Catalyzes the attachment of tyrosine to tRNA(Tyr) in a two-step reaction: tyrosine is first activated by ATP to form Tyr-AMP and then transferred to the acceptor end of tRNA(Tyr).</text>
</comment>
<dbReference type="GO" id="GO:0004831">
    <property type="term" value="F:tyrosine-tRNA ligase activity"/>
    <property type="evidence" value="ECO:0007669"/>
    <property type="project" value="UniProtKB-UniRule"/>
</dbReference>
<evidence type="ECO:0000313" key="14">
    <source>
        <dbReference type="EMBL" id="ADI16581.1"/>
    </source>
</evidence>
<dbReference type="PANTHER" id="PTHR11766:SF0">
    <property type="entry name" value="TYROSINE--TRNA LIGASE, MITOCHONDRIAL"/>
    <property type="match status" value="1"/>
</dbReference>
<evidence type="ECO:0000256" key="7">
    <source>
        <dbReference type="ARBA" id="ARBA00022917"/>
    </source>
</evidence>
<dbReference type="PRINTS" id="PR01040">
    <property type="entry name" value="TRNASYNTHTYR"/>
</dbReference>
<evidence type="ECO:0000256" key="1">
    <source>
        <dbReference type="ARBA" id="ARBA00004496"/>
    </source>
</evidence>
<evidence type="ECO:0000256" key="5">
    <source>
        <dbReference type="ARBA" id="ARBA00022840"/>
    </source>
</evidence>
<gene>
    <name evidence="11" type="primary">tyrS</name>
</gene>
<comment type="catalytic activity">
    <reaction evidence="9 11">
        <text>tRNA(Tyr) + L-tyrosine + ATP = L-tyrosyl-tRNA(Tyr) + AMP + diphosphate + H(+)</text>
        <dbReference type="Rhea" id="RHEA:10220"/>
        <dbReference type="Rhea" id="RHEA-COMP:9706"/>
        <dbReference type="Rhea" id="RHEA-COMP:9707"/>
        <dbReference type="ChEBI" id="CHEBI:15378"/>
        <dbReference type="ChEBI" id="CHEBI:30616"/>
        <dbReference type="ChEBI" id="CHEBI:33019"/>
        <dbReference type="ChEBI" id="CHEBI:58315"/>
        <dbReference type="ChEBI" id="CHEBI:78442"/>
        <dbReference type="ChEBI" id="CHEBI:78536"/>
        <dbReference type="ChEBI" id="CHEBI:456215"/>
        <dbReference type="EC" id="6.1.1.1"/>
    </reaction>
</comment>
<dbReference type="GO" id="GO:0006437">
    <property type="term" value="P:tyrosyl-tRNA aminoacylation"/>
    <property type="evidence" value="ECO:0007669"/>
    <property type="project" value="UniProtKB-UniRule"/>
</dbReference>
<accession>E0XQ90</accession>
<evidence type="ECO:0000256" key="3">
    <source>
        <dbReference type="ARBA" id="ARBA00022598"/>
    </source>
</evidence>
<reference evidence="14" key="1">
    <citation type="journal article" date="2011" name="Environ. Microbiol.">
        <title>Time-series analyses of Monterey Bay coastal microbial picoplankton using a 'genome proxy' microarray.</title>
        <authorList>
            <person name="Rich V.I."/>
            <person name="Pham V.D."/>
            <person name="Eppley J."/>
            <person name="Shi Y."/>
            <person name="DeLong E.F."/>
        </authorList>
    </citation>
    <scope>NUCLEOTIDE SEQUENCE</scope>
</reference>
<dbReference type="InterPro" id="IPR036986">
    <property type="entry name" value="S4_RNA-bd_sf"/>
</dbReference>
<dbReference type="GO" id="GO:0042803">
    <property type="term" value="F:protein homodimerization activity"/>
    <property type="evidence" value="ECO:0007669"/>
    <property type="project" value="UniProtKB-ARBA"/>
</dbReference>
<dbReference type="GO" id="GO:0005829">
    <property type="term" value="C:cytosol"/>
    <property type="evidence" value="ECO:0007669"/>
    <property type="project" value="TreeGrafter"/>
</dbReference>
<dbReference type="Pfam" id="PF22421">
    <property type="entry name" value="SYY_C-terminal"/>
    <property type="match status" value="1"/>
</dbReference>
<dbReference type="AlphaFoldDB" id="E0XQ90"/>
<keyword evidence="7 11" id="KW-0648">Protein biosynthesis</keyword>
<dbReference type="InterPro" id="IPR054608">
    <property type="entry name" value="SYY-like_C"/>
</dbReference>
<dbReference type="FunFam" id="3.40.50.620:FF:000008">
    <property type="entry name" value="Tyrosine--tRNA ligase"/>
    <property type="match status" value="1"/>
</dbReference>
<keyword evidence="4 11" id="KW-0547">Nucleotide-binding</keyword>
<keyword evidence="3 11" id="KW-0436">Ligase</keyword>
<keyword evidence="2 11" id="KW-0963">Cytoplasm</keyword>
<dbReference type="Gene3D" id="1.10.240.10">
    <property type="entry name" value="Tyrosyl-Transfer RNA Synthetase"/>
    <property type="match status" value="1"/>
</dbReference>